<dbReference type="InterPro" id="IPR015655">
    <property type="entry name" value="PP2C"/>
</dbReference>
<dbReference type="AlphaFoldDB" id="A0A9Q8MTX6"/>
<dbReference type="RefSeq" id="WP_140923948.1">
    <property type="nucleotide sequence ID" value="NZ_QUBF01000002.1"/>
</dbReference>
<dbReference type="NCBIfam" id="NF033484">
    <property type="entry name" value="Stp1_PP2C_phos"/>
    <property type="match status" value="1"/>
</dbReference>
<dbReference type="GO" id="GO:0004722">
    <property type="term" value="F:protein serine/threonine phosphatase activity"/>
    <property type="evidence" value="ECO:0007669"/>
    <property type="project" value="InterPro"/>
</dbReference>
<evidence type="ECO:0000259" key="1">
    <source>
        <dbReference type="PROSITE" id="PS51746"/>
    </source>
</evidence>
<dbReference type="GeneID" id="58107964"/>
<dbReference type="PROSITE" id="PS51746">
    <property type="entry name" value="PPM_2"/>
    <property type="match status" value="1"/>
</dbReference>
<dbReference type="PANTHER" id="PTHR13832:SF860">
    <property type="entry name" value="PROTEIN PHOSPHATASE PHPP"/>
    <property type="match status" value="1"/>
</dbReference>
<dbReference type="SMART" id="SM00332">
    <property type="entry name" value="PP2Cc"/>
    <property type="match status" value="1"/>
</dbReference>
<proteinExistence type="predicted"/>
<dbReference type="InterPro" id="IPR001932">
    <property type="entry name" value="PPM-type_phosphatase-like_dom"/>
</dbReference>
<dbReference type="EMBL" id="QUBG01000002">
    <property type="protein sequence ID" value="TPR45000.1"/>
    <property type="molecule type" value="Genomic_DNA"/>
</dbReference>
<sequence>MQIIAKSSIGKVRANNEDCVGYFYNHQGALIAILADGIGGNRGGDVASKMAVNLLGNAFKQYTISSIKDVEKWIQEQFKIINNQIVNKSEEALSLDKMGTTIVVALFFGNQYLVAHLGDSRCYLLHNNNMKQITEDHSYVNMLVKKGEISKKDAIYSSLKNIIVKGLGVSGDANTNITKISLSTNDIILLCSDGLTNMVNDSYIYEKLSKNQSIDEIANDLIKGANDNGGSDNISVIIIRNSLGSDNL</sequence>
<accession>A0A9Q8MTX6</accession>
<dbReference type="CDD" id="cd00143">
    <property type="entry name" value="PP2Cc"/>
    <property type="match status" value="1"/>
</dbReference>
<dbReference type="SUPFAM" id="SSF81606">
    <property type="entry name" value="PP2C-like"/>
    <property type="match status" value="1"/>
</dbReference>
<organism evidence="2 3">
    <name type="scientific">Apilactobacillus micheneri</name>
    <dbReference type="NCBI Taxonomy" id="1899430"/>
    <lineage>
        <taxon>Bacteria</taxon>
        <taxon>Bacillati</taxon>
        <taxon>Bacillota</taxon>
        <taxon>Bacilli</taxon>
        <taxon>Lactobacillales</taxon>
        <taxon>Lactobacillaceae</taxon>
        <taxon>Apilactobacillus</taxon>
    </lineage>
</organism>
<gene>
    <name evidence="2" type="ORF">DY130_02075</name>
</gene>
<reference evidence="2" key="1">
    <citation type="submission" date="2018-08" db="EMBL/GenBank/DDBJ databases">
        <title>Comparative genomics of wild bee and flower associated Lactobacillus reveals potential adaptation to the bee host.</title>
        <authorList>
            <person name="Vuong H.Q."/>
            <person name="Mcfrederick Q.S."/>
        </authorList>
    </citation>
    <scope>NUCLEOTIDE SEQUENCE</scope>
    <source>
        <strain evidence="2">HV_63</strain>
    </source>
</reference>
<feature type="domain" description="PPM-type phosphatase" evidence="1">
    <location>
        <begin position="3"/>
        <end position="241"/>
    </location>
</feature>
<dbReference type="Gene3D" id="3.60.40.10">
    <property type="entry name" value="PPM-type phosphatase domain"/>
    <property type="match status" value="1"/>
</dbReference>
<evidence type="ECO:0000313" key="3">
    <source>
        <dbReference type="Proteomes" id="UP000784700"/>
    </source>
</evidence>
<name>A0A9Q8MTX6_9LACO</name>
<dbReference type="Pfam" id="PF13672">
    <property type="entry name" value="PP2C_2"/>
    <property type="match status" value="1"/>
</dbReference>
<evidence type="ECO:0000313" key="2">
    <source>
        <dbReference type="EMBL" id="TPR45000.1"/>
    </source>
</evidence>
<dbReference type="Proteomes" id="UP000784700">
    <property type="component" value="Unassembled WGS sequence"/>
</dbReference>
<dbReference type="InterPro" id="IPR036457">
    <property type="entry name" value="PPM-type-like_dom_sf"/>
</dbReference>
<comment type="caution">
    <text evidence="2">The sequence shown here is derived from an EMBL/GenBank/DDBJ whole genome shotgun (WGS) entry which is preliminary data.</text>
</comment>
<protein>
    <submittedName>
        <fullName evidence="2">Stp1/IreP family PP2C-type Ser/Thr phosphatase</fullName>
    </submittedName>
</protein>
<dbReference type="PANTHER" id="PTHR13832">
    <property type="entry name" value="PROTEIN PHOSPHATASE 2C"/>
    <property type="match status" value="1"/>
</dbReference>
<dbReference type="SMART" id="SM00331">
    <property type="entry name" value="PP2C_SIG"/>
    <property type="match status" value="1"/>
</dbReference>